<accession>A0A450S2S2</accession>
<name>A0A450S2S2_9GAMM</name>
<gene>
    <name evidence="1" type="ORF">BECKDK2373C_GA0170839_101340</name>
</gene>
<protein>
    <submittedName>
        <fullName evidence="1">Uncharacterized protein</fullName>
    </submittedName>
</protein>
<dbReference type="EMBL" id="CAADEY010000013">
    <property type="protein sequence ID" value="VFJ45951.1"/>
    <property type="molecule type" value="Genomic_DNA"/>
</dbReference>
<sequence>MLKVLLASGVILLLLLGWVAVQQWYRRFAESHPELGPYRKDVGSCGSCGCGTEGGSCSSDAEK</sequence>
<proteinExistence type="predicted"/>
<evidence type="ECO:0000313" key="1">
    <source>
        <dbReference type="EMBL" id="VFJ45951.1"/>
    </source>
</evidence>
<reference evidence="1" key="1">
    <citation type="submission" date="2019-02" db="EMBL/GenBank/DDBJ databases">
        <authorList>
            <person name="Gruber-Vodicka R. H."/>
            <person name="Seah K. B. B."/>
        </authorList>
    </citation>
    <scope>NUCLEOTIDE SEQUENCE</scope>
    <source>
        <strain evidence="1">BECK_DK161</strain>
    </source>
</reference>
<dbReference type="AlphaFoldDB" id="A0A450S2S2"/>
<organism evidence="1">
    <name type="scientific">Candidatus Kentrum sp. DK</name>
    <dbReference type="NCBI Taxonomy" id="2126562"/>
    <lineage>
        <taxon>Bacteria</taxon>
        <taxon>Pseudomonadati</taxon>
        <taxon>Pseudomonadota</taxon>
        <taxon>Gammaproteobacteria</taxon>
        <taxon>Candidatus Kentrum</taxon>
    </lineage>
</organism>